<dbReference type="Proteomes" id="UP000214646">
    <property type="component" value="Unassembled WGS sequence"/>
</dbReference>
<sequence>MKGFSMSAFPPVEDQLAVILRGTAQAETVVELRKKLEKSQQTGKPLRVKYGIDPTGFDVHLGHTVPLRKLRQFQELGHTAVLIIGTATAAVGDPSGRDDSRKGLDTEQINANAKTYLTQIAKVVDVSRAEVRQNGEWFDEFGFTKMLRLLGQMTVQRMLERDDFSKRVKSGTPIYLHECLYPLMQGHDSVEIHADVELGGTEQLFNLMVGRDLQRTAGQAPQICMTMPILRGTDGEKKMGKTAGNYIGLNEAVKDQFGKTMRIPDELMREWFTLLTDRKTEEIDQILAGHPGEAKKLLASDIVTFYHGADVAAAARVSFDDQSRKIDPDQIDEVKIPAAELADGGVGAVKLVVLAGFAKSNSEARKKVEEGAFNYGPDRAKPVDWKAIVPVTDGLVLRLGRKIVRVRVGS</sequence>
<dbReference type="PRINTS" id="PR01040">
    <property type="entry name" value="TRNASYNTHTYR"/>
</dbReference>
<keyword evidence="4 9" id="KW-0067">ATP-binding</keyword>
<evidence type="ECO:0000313" key="11">
    <source>
        <dbReference type="Proteomes" id="UP000214646"/>
    </source>
</evidence>
<reference evidence="11" key="1">
    <citation type="submission" date="2017-06" db="EMBL/GenBank/DDBJ databases">
        <title>Genome analysis of Fimbriiglobus ruber SP5, the first member of the order Planctomycetales with confirmed chitinolytic capability.</title>
        <authorList>
            <person name="Ravin N.V."/>
            <person name="Rakitin A.L."/>
            <person name="Ivanova A.A."/>
            <person name="Beletsky A.V."/>
            <person name="Kulichevskaya I.S."/>
            <person name="Mardanov A.V."/>
            <person name="Dedysh S.N."/>
        </authorList>
    </citation>
    <scope>NUCLEOTIDE SEQUENCE [LARGE SCALE GENOMIC DNA]</scope>
    <source>
        <strain evidence="11">SP5</strain>
    </source>
</reference>
<gene>
    <name evidence="10" type="ORF">FRUB_02364</name>
</gene>
<organism evidence="10 11">
    <name type="scientific">Fimbriiglobus ruber</name>
    <dbReference type="NCBI Taxonomy" id="1908690"/>
    <lineage>
        <taxon>Bacteria</taxon>
        <taxon>Pseudomonadati</taxon>
        <taxon>Planctomycetota</taxon>
        <taxon>Planctomycetia</taxon>
        <taxon>Gemmatales</taxon>
        <taxon>Gemmataceae</taxon>
        <taxon>Fimbriiglobus</taxon>
    </lineage>
</organism>
<evidence type="ECO:0000256" key="2">
    <source>
        <dbReference type="ARBA" id="ARBA00022598"/>
    </source>
</evidence>
<dbReference type="Pfam" id="PF00579">
    <property type="entry name" value="tRNA-synt_1b"/>
    <property type="match status" value="1"/>
</dbReference>
<evidence type="ECO:0000256" key="7">
    <source>
        <dbReference type="ARBA" id="ARBA00048248"/>
    </source>
</evidence>
<keyword evidence="5 9" id="KW-0648">Protein biosynthesis</keyword>
<dbReference type="InterPro" id="IPR024088">
    <property type="entry name" value="Tyr-tRNA-ligase_bac-type"/>
</dbReference>
<dbReference type="Gene3D" id="3.40.50.620">
    <property type="entry name" value="HUPs"/>
    <property type="match status" value="1"/>
</dbReference>
<evidence type="ECO:0000256" key="5">
    <source>
        <dbReference type="ARBA" id="ARBA00022917"/>
    </source>
</evidence>
<dbReference type="InterPro" id="IPR002305">
    <property type="entry name" value="aa-tRNA-synth_Ic"/>
</dbReference>
<dbReference type="EC" id="6.1.1.1" evidence="1 8"/>
<dbReference type="EMBL" id="NIDE01000003">
    <property type="protein sequence ID" value="OWK44432.1"/>
    <property type="molecule type" value="Genomic_DNA"/>
</dbReference>
<dbReference type="GO" id="GO:0005524">
    <property type="term" value="F:ATP binding"/>
    <property type="evidence" value="ECO:0007669"/>
    <property type="project" value="UniProtKB-KW"/>
</dbReference>
<keyword evidence="11" id="KW-1185">Reference proteome</keyword>
<comment type="similarity">
    <text evidence="9">Belongs to the class-I aminoacyl-tRNA synthetase family.</text>
</comment>
<dbReference type="InterPro" id="IPR002307">
    <property type="entry name" value="Tyr-tRNA-ligase"/>
</dbReference>
<evidence type="ECO:0000313" key="10">
    <source>
        <dbReference type="EMBL" id="OWK44432.1"/>
    </source>
</evidence>
<dbReference type="AlphaFoldDB" id="A0A225DSM3"/>
<comment type="caution">
    <text evidence="10">The sequence shown here is derived from an EMBL/GenBank/DDBJ whole genome shotgun (WGS) entry which is preliminary data.</text>
</comment>
<name>A0A225DSM3_9BACT</name>
<dbReference type="SUPFAM" id="SSF52374">
    <property type="entry name" value="Nucleotidylyl transferase"/>
    <property type="match status" value="1"/>
</dbReference>
<dbReference type="PANTHER" id="PTHR11766:SF1">
    <property type="entry name" value="TYROSINE--TRNA LIGASE"/>
    <property type="match status" value="1"/>
</dbReference>
<keyword evidence="2 9" id="KW-0436">Ligase</keyword>
<dbReference type="PANTHER" id="PTHR11766">
    <property type="entry name" value="TYROSYL-TRNA SYNTHETASE"/>
    <property type="match status" value="1"/>
</dbReference>
<evidence type="ECO:0000256" key="6">
    <source>
        <dbReference type="ARBA" id="ARBA00023146"/>
    </source>
</evidence>
<proteinExistence type="inferred from homology"/>
<evidence type="ECO:0000256" key="9">
    <source>
        <dbReference type="RuleBase" id="RU363036"/>
    </source>
</evidence>
<evidence type="ECO:0000256" key="4">
    <source>
        <dbReference type="ARBA" id="ARBA00022840"/>
    </source>
</evidence>
<protein>
    <recommendedName>
        <fullName evidence="1 8">Tyrosine--tRNA ligase</fullName>
        <ecNumber evidence="1 8">6.1.1.1</ecNumber>
    </recommendedName>
</protein>
<dbReference type="GO" id="GO:0003723">
    <property type="term" value="F:RNA binding"/>
    <property type="evidence" value="ECO:0007669"/>
    <property type="project" value="InterPro"/>
</dbReference>
<evidence type="ECO:0000256" key="3">
    <source>
        <dbReference type="ARBA" id="ARBA00022741"/>
    </source>
</evidence>
<dbReference type="InterPro" id="IPR014729">
    <property type="entry name" value="Rossmann-like_a/b/a_fold"/>
</dbReference>
<dbReference type="GO" id="GO:0005829">
    <property type="term" value="C:cytosol"/>
    <property type="evidence" value="ECO:0007669"/>
    <property type="project" value="TreeGrafter"/>
</dbReference>
<dbReference type="Gene3D" id="1.10.240.10">
    <property type="entry name" value="Tyrosyl-Transfer RNA Synthetase"/>
    <property type="match status" value="1"/>
</dbReference>
<dbReference type="GO" id="GO:0004831">
    <property type="term" value="F:tyrosine-tRNA ligase activity"/>
    <property type="evidence" value="ECO:0007669"/>
    <property type="project" value="UniProtKB-UniRule"/>
</dbReference>
<dbReference type="SUPFAM" id="SSF55174">
    <property type="entry name" value="Alpha-L RNA-binding motif"/>
    <property type="match status" value="1"/>
</dbReference>
<evidence type="ECO:0000256" key="1">
    <source>
        <dbReference type="ARBA" id="ARBA00013160"/>
    </source>
</evidence>
<accession>A0A225DSM3</accession>
<comment type="catalytic activity">
    <reaction evidence="7">
        <text>tRNA(Tyr) + L-tyrosine + ATP = L-tyrosyl-tRNA(Tyr) + AMP + diphosphate + H(+)</text>
        <dbReference type="Rhea" id="RHEA:10220"/>
        <dbReference type="Rhea" id="RHEA-COMP:9706"/>
        <dbReference type="Rhea" id="RHEA-COMP:9707"/>
        <dbReference type="ChEBI" id="CHEBI:15378"/>
        <dbReference type="ChEBI" id="CHEBI:30616"/>
        <dbReference type="ChEBI" id="CHEBI:33019"/>
        <dbReference type="ChEBI" id="CHEBI:58315"/>
        <dbReference type="ChEBI" id="CHEBI:78442"/>
        <dbReference type="ChEBI" id="CHEBI:78536"/>
        <dbReference type="ChEBI" id="CHEBI:456215"/>
        <dbReference type="EC" id="6.1.1.1"/>
    </reaction>
</comment>
<dbReference type="Gene3D" id="3.10.290.10">
    <property type="entry name" value="RNA-binding S4 domain"/>
    <property type="match status" value="1"/>
</dbReference>
<dbReference type="CDD" id="cd00805">
    <property type="entry name" value="TyrRS_core"/>
    <property type="match status" value="1"/>
</dbReference>
<evidence type="ECO:0000256" key="8">
    <source>
        <dbReference type="NCBIfam" id="TIGR00234"/>
    </source>
</evidence>
<dbReference type="NCBIfam" id="TIGR00234">
    <property type="entry name" value="tyrS"/>
    <property type="match status" value="1"/>
</dbReference>
<keyword evidence="3 9" id="KW-0547">Nucleotide-binding</keyword>
<dbReference type="InterPro" id="IPR036986">
    <property type="entry name" value="S4_RNA-bd_sf"/>
</dbReference>
<dbReference type="GO" id="GO:0006437">
    <property type="term" value="P:tyrosyl-tRNA aminoacylation"/>
    <property type="evidence" value="ECO:0007669"/>
    <property type="project" value="UniProtKB-UniRule"/>
</dbReference>
<keyword evidence="6 9" id="KW-0030">Aminoacyl-tRNA synthetase</keyword>